<keyword evidence="2" id="KW-1133">Transmembrane helix</keyword>
<keyword evidence="2" id="KW-0472">Membrane</keyword>
<gene>
    <name evidence="4" type="primary">ybiR_2</name>
    <name evidence="4" type="ORF">NCTC13038_01583</name>
</gene>
<dbReference type="Pfam" id="PF00248">
    <property type="entry name" value="Aldo_ket_red"/>
    <property type="match status" value="1"/>
</dbReference>
<dbReference type="PANTHER" id="PTHR43364">
    <property type="entry name" value="NADH-SPECIFIC METHYLGLYOXAL REDUCTASE-RELATED"/>
    <property type="match status" value="1"/>
</dbReference>
<dbReference type="EMBL" id="CAADJG010000002">
    <property type="protein sequence ID" value="VFS68969.1"/>
    <property type="molecule type" value="Genomic_DNA"/>
</dbReference>
<evidence type="ECO:0000259" key="3">
    <source>
        <dbReference type="Pfam" id="PF00248"/>
    </source>
</evidence>
<dbReference type="SUPFAM" id="SSF51430">
    <property type="entry name" value="NAD(P)-linked oxidoreductase"/>
    <property type="match status" value="1"/>
</dbReference>
<dbReference type="Proteomes" id="UP000332594">
    <property type="component" value="Unassembled WGS sequence"/>
</dbReference>
<feature type="transmembrane region" description="Helical" evidence="2">
    <location>
        <begin position="31"/>
        <end position="50"/>
    </location>
</feature>
<feature type="transmembrane region" description="Helical" evidence="2">
    <location>
        <begin position="57"/>
        <end position="76"/>
    </location>
</feature>
<keyword evidence="2" id="KW-0812">Transmembrane</keyword>
<name>A0A485BJS2_RAOTE</name>
<dbReference type="Gene3D" id="3.20.20.100">
    <property type="entry name" value="NADP-dependent oxidoreductase domain"/>
    <property type="match status" value="1"/>
</dbReference>
<dbReference type="PANTHER" id="PTHR43364:SF4">
    <property type="entry name" value="NAD(P)-LINKED OXIDOREDUCTASE SUPERFAMILY PROTEIN"/>
    <property type="match status" value="1"/>
</dbReference>
<organism evidence="4 5">
    <name type="scientific">Raoultella terrigena</name>
    <name type="common">Klebsiella terrigena</name>
    <dbReference type="NCBI Taxonomy" id="577"/>
    <lineage>
        <taxon>Bacteria</taxon>
        <taxon>Pseudomonadati</taxon>
        <taxon>Pseudomonadota</taxon>
        <taxon>Gammaproteobacteria</taxon>
        <taxon>Enterobacterales</taxon>
        <taxon>Enterobacteriaceae</taxon>
        <taxon>Klebsiella/Raoultella group</taxon>
        <taxon>Raoultella</taxon>
    </lineage>
</organism>
<dbReference type="InterPro" id="IPR036812">
    <property type="entry name" value="NAD(P)_OxRdtase_dom_sf"/>
</dbReference>
<proteinExistence type="predicted"/>
<evidence type="ECO:0000313" key="4">
    <source>
        <dbReference type="EMBL" id="VFS68969.1"/>
    </source>
</evidence>
<protein>
    <submittedName>
        <fullName evidence="4">Inner membrane protein YbiR</fullName>
    </submittedName>
</protein>
<dbReference type="InterPro" id="IPR023210">
    <property type="entry name" value="NADP_OxRdtase_dom"/>
</dbReference>
<feature type="domain" description="NADP-dependent oxidoreductase" evidence="3">
    <location>
        <begin position="204"/>
        <end position="294"/>
    </location>
</feature>
<evidence type="ECO:0000313" key="5">
    <source>
        <dbReference type="Proteomes" id="UP000332594"/>
    </source>
</evidence>
<dbReference type="GO" id="GO:0055085">
    <property type="term" value="P:transmembrane transport"/>
    <property type="evidence" value="ECO:0007669"/>
    <property type="project" value="InterPro"/>
</dbReference>
<dbReference type="GO" id="GO:0016491">
    <property type="term" value="F:oxidoreductase activity"/>
    <property type="evidence" value="ECO:0007669"/>
    <property type="project" value="UniProtKB-KW"/>
</dbReference>
<dbReference type="InterPro" id="IPR050523">
    <property type="entry name" value="AKR_Detox_Biosynth"/>
</dbReference>
<accession>A0A485BJS2</accession>
<reference evidence="4 5" key="1">
    <citation type="submission" date="2019-03" db="EMBL/GenBank/DDBJ databases">
        <authorList>
            <consortium name="Pathogen Informatics"/>
        </authorList>
    </citation>
    <scope>NUCLEOTIDE SEQUENCE [LARGE SCALE GENOMIC DNA]</scope>
    <source>
        <strain evidence="4 5">NCTC13038</strain>
    </source>
</reference>
<keyword evidence="1" id="KW-0560">Oxidoreductase</keyword>
<dbReference type="AlphaFoldDB" id="A0A485BJS2"/>
<evidence type="ECO:0000256" key="1">
    <source>
        <dbReference type="ARBA" id="ARBA00023002"/>
    </source>
</evidence>
<evidence type="ECO:0000256" key="2">
    <source>
        <dbReference type="SAM" id="Phobius"/>
    </source>
</evidence>
<sequence>MKQGLWGLALLVIGFLLLARAVIINVDWSLLLVFMVMFIDVHLLIQLPVLHQLLSSVGQLSPGGLWLTAIGLSQFISNVPATILLLNYVPPSTLLAWAVKRRRLWPASRLAGQPDCPAHGGGQAYLVALSSLLSADAAVGGAGGLRHPTLRVLIFRGLGKKRTGSPHSHSCGREYNYSADVNYPDEESPMRYKKLGNTGLFVSELCLGTMTFGGEEGMWGKIGQLRQAEAEQLVGSALDAGINFIDTANVYSEGRSEEITGQALKNLKIPRENVVVATKVFGETGTAGVNSRGSSRYPYSQQRQKRACGACSSIISISISCTASTRRHPSKRPSTPSIPWSARGTSAISAYRTGPPGKSSRRWVLLNALGWPALPPCRLTTPLPGATSSASWCR</sequence>
<dbReference type="GO" id="GO:0016020">
    <property type="term" value="C:membrane"/>
    <property type="evidence" value="ECO:0007669"/>
    <property type="project" value="UniProtKB-SubCell"/>
</dbReference>